<keyword evidence="3" id="KW-1185">Reference proteome</keyword>
<dbReference type="OrthoDB" id="5427350at2759"/>
<dbReference type="AlphaFoldDB" id="A0A0D7BB06"/>
<dbReference type="InterPro" id="IPR053143">
    <property type="entry name" value="Arylsulfate_ST"/>
</dbReference>
<evidence type="ECO:0000313" key="3">
    <source>
        <dbReference type="Proteomes" id="UP000054007"/>
    </source>
</evidence>
<organism evidence="2 3">
    <name type="scientific">Cylindrobasidium torrendii FP15055 ss-10</name>
    <dbReference type="NCBI Taxonomy" id="1314674"/>
    <lineage>
        <taxon>Eukaryota</taxon>
        <taxon>Fungi</taxon>
        <taxon>Dikarya</taxon>
        <taxon>Basidiomycota</taxon>
        <taxon>Agaricomycotina</taxon>
        <taxon>Agaricomycetes</taxon>
        <taxon>Agaricomycetidae</taxon>
        <taxon>Agaricales</taxon>
        <taxon>Marasmiineae</taxon>
        <taxon>Physalacriaceae</taxon>
        <taxon>Cylindrobasidium</taxon>
    </lineage>
</organism>
<gene>
    <name evidence="2" type="ORF">CYLTODRAFT_352646</name>
</gene>
<protein>
    <recommendedName>
        <fullName evidence="4">Arylsulfotransferase</fullName>
    </recommendedName>
</protein>
<dbReference type="Proteomes" id="UP000054007">
    <property type="component" value="Unassembled WGS sequence"/>
</dbReference>
<evidence type="ECO:0000256" key="1">
    <source>
        <dbReference type="SAM" id="SignalP"/>
    </source>
</evidence>
<dbReference type="STRING" id="1314674.A0A0D7BB06"/>
<evidence type="ECO:0008006" key="4">
    <source>
        <dbReference type="Google" id="ProtNLM"/>
    </source>
</evidence>
<dbReference type="Pfam" id="PF14269">
    <property type="entry name" value="Arylsulfotran_2"/>
    <property type="match status" value="1"/>
</dbReference>
<name>A0A0D7BB06_9AGAR</name>
<sequence>MTYDLIRWASLAAASVSVVRADTVYFQNDDYSQGLLGPAPSQTFYSSNYTPPAWNIVVPPSGPLGDGYIFYSPGGLNTSQPGAAIFDNNGSLVWSGADFGRTFTFQPDTLFGESVLLLWEGSGTAHNGHGEGTILVLNQAYEPIYNLSNHRTTSVGHADLHESRVTPNNTVLLQAYDPIQYDLTPFGGPADGYIYDCVAEEIDVKTGEPLFSWSAIAHVTPAECQTELGTDGTTEDTAWDWFHSNAIEKDSKGNYLINSRHCWTTYYVDGSSGEILWRLGGKNSTFTLGEGTNFEWQHDARVNETTGHISIFDNASNGKVNNEESARSLVLEIDTDAKTATLVKEYIPYDKEASQSQGSTRVLENGNLLAGYGYNPWFAEFDADGNILFSVQFGVAQGDASSYRVLRGAWEGKPTTSPSIAINNTIAYASWNGATEVALWELLGSNADDGSDAVSLINTTRSGFETEVGSVESDYSYVFVQARDASLEVLGTSGVLNV</sequence>
<reference evidence="2 3" key="1">
    <citation type="journal article" date="2015" name="Fungal Genet. Biol.">
        <title>Evolution of novel wood decay mechanisms in Agaricales revealed by the genome sequences of Fistulina hepatica and Cylindrobasidium torrendii.</title>
        <authorList>
            <person name="Floudas D."/>
            <person name="Held B.W."/>
            <person name="Riley R."/>
            <person name="Nagy L.G."/>
            <person name="Koehler G."/>
            <person name="Ransdell A.S."/>
            <person name="Younus H."/>
            <person name="Chow J."/>
            <person name="Chiniquy J."/>
            <person name="Lipzen A."/>
            <person name="Tritt A."/>
            <person name="Sun H."/>
            <person name="Haridas S."/>
            <person name="LaButti K."/>
            <person name="Ohm R.A."/>
            <person name="Kues U."/>
            <person name="Blanchette R.A."/>
            <person name="Grigoriev I.V."/>
            <person name="Minto R.E."/>
            <person name="Hibbett D.S."/>
        </authorList>
    </citation>
    <scope>NUCLEOTIDE SEQUENCE [LARGE SCALE GENOMIC DNA]</scope>
    <source>
        <strain evidence="2 3">FP15055 ss-10</strain>
    </source>
</reference>
<accession>A0A0D7BB06</accession>
<dbReference type="PANTHER" id="PTHR35340">
    <property type="entry name" value="PQQ ENZYME REPEAT PROTEIN-RELATED"/>
    <property type="match status" value="1"/>
</dbReference>
<keyword evidence="1" id="KW-0732">Signal</keyword>
<feature type="chain" id="PRO_5002317031" description="Arylsulfotransferase" evidence="1">
    <location>
        <begin position="22"/>
        <end position="498"/>
    </location>
</feature>
<feature type="signal peptide" evidence="1">
    <location>
        <begin position="1"/>
        <end position="21"/>
    </location>
</feature>
<dbReference type="EMBL" id="KN880519">
    <property type="protein sequence ID" value="KIY67702.1"/>
    <property type="molecule type" value="Genomic_DNA"/>
</dbReference>
<evidence type="ECO:0000313" key="2">
    <source>
        <dbReference type="EMBL" id="KIY67702.1"/>
    </source>
</evidence>
<proteinExistence type="predicted"/>
<dbReference type="PANTHER" id="PTHR35340:SF5">
    <property type="entry name" value="ASST-DOMAIN-CONTAINING PROTEIN"/>
    <property type="match status" value="1"/>
</dbReference>
<dbReference type="InterPro" id="IPR039535">
    <property type="entry name" value="ASST-like"/>
</dbReference>